<name>C4XEU3_MYCFP</name>
<dbReference type="HOGENOM" id="CLU_1123571_0_0_14"/>
<dbReference type="EMBL" id="AP009608">
    <property type="protein sequence ID" value="BAH69665.1"/>
    <property type="molecule type" value="Genomic_DNA"/>
</dbReference>
<dbReference type="eggNOG" id="COG0510">
    <property type="taxonomic scope" value="Bacteria"/>
</dbReference>
<organism evidence="2 3">
    <name type="scientific">Mycoplasmopsis fermentans (strain ATCC 19989 / NBRC 14854 / NCTC 10117 / PG18)</name>
    <name type="common">Mycoplasma fermentans</name>
    <dbReference type="NCBI Taxonomy" id="496833"/>
    <lineage>
        <taxon>Bacteria</taxon>
        <taxon>Bacillati</taxon>
        <taxon>Mycoplasmatota</taxon>
        <taxon>Mycoplasmoidales</taxon>
        <taxon>Metamycoplasmataceae</taxon>
        <taxon>Mycoplasmopsis</taxon>
    </lineage>
</organism>
<reference evidence="2 3" key="1">
    <citation type="journal article" date="2009" name="Curr. Microbiol.">
        <title>Molecular cloning and expression of a novel cholinephosphotransferase involved in glycoglycerophospholipid biosynthesis of Mycoplasma fermentans.</title>
        <authorList>
            <person name="Ishida N."/>
            <person name="Irikura D."/>
            <person name="Matsuda K."/>
            <person name="Sato S."/>
            <person name="Asano K."/>
        </authorList>
    </citation>
    <scope>NUCLEOTIDE SEQUENCE [LARGE SCALE GENOMIC DNA]</scope>
    <source>
        <strain evidence="3">ATCC 19989 / NBRC 14854 / NCTC 10117 / PG18</strain>
    </source>
</reference>
<dbReference type="SUPFAM" id="SSF56112">
    <property type="entry name" value="Protein kinase-like (PK-like)"/>
    <property type="match status" value="1"/>
</dbReference>
<accession>C4XEU3</accession>
<proteinExistence type="predicted"/>
<dbReference type="Pfam" id="PF01636">
    <property type="entry name" value="APH"/>
    <property type="match status" value="1"/>
</dbReference>
<evidence type="ECO:0000259" key="1">
    <source>
        <dbReference type="Pfam" id="PF01636"/>
    </source>
</evidence>
<dbReference type="KEGG" id="mfp:MBIO_0400"/>
<dbReference type="InterPro" id="IPR011009">
    <property type="entry name" value="Kinase-like_dom_sf"/>
</dbReference>
<protein>
    <recommendedName>
        <fullName evidence="1">Aminoglycoside phosphotransferase domain-containing protein</fullName>
    </recommendedName>
</protein>
<evidence type="ECO:0000313" key="2">
    <source>
        <dbReference type="EMBL" id="BAH69665.1"/>
    </source>
</evidence>
<dbReference type="InterPro" id="IPR052077">
    <property type="entry name" value="CcrZ_PhaseVar_Mediator"/>
</dbReference>
<gene>
    <name evidence="2" type="ordered locus">MBIO_0400</name>
</gene>
<dbReference type="PANTHER" id="PTHR40086:SF1">
    <property type="entry name" value="CELL CYCLE REGULATOR CCRZ"/>
    <property type="match status" value="1"/>
</dbReference>
<dbReference type="PATRIC" id="fig|496833.3.peg.828"/>
<evidence type="ECO:0000313" key="3">
    <source>
        <dbReference type="Proteomes" id="UP000006810"/>
    </source>
</evidence>
<dbReference type="InterPro" id="IPR002575">
    <property type="entry name" value="Aminoglycoside_PTrfase"/>
</dbReference>
<dbReference type="Gene3D" id="3.90.1200.10">
    <property type="match status" value="1"/>
</dbReference>
<dbReference type="PANTHER" id="PTHR40086">
    <property type="entry name" value="PHOSPHOTRANSFERASE YTMP-RELATED"/>
    <property type="match status" value="1"/>
</dbReference>
<feature type="domain" description="Aminoglycoside phosphotransferase" evidence="1">
    <location>
        <begin position="73"/>
        <end position="210"/>
    </location>
</feature>
<dbReference type="AlphaFoldDB" id="C4XEU3"/>
<sequence length="258" mass="31470">MNNNIIYNFWNKKRVKMKVLIKKGHTNISYRDENKFIQEKILNKFNHKLEYSLLKDFSFTPKLISQNDKEITWEYIDGKEYWNDDNNIKEVAQNLKILHNSKLNFPASNHAARIKEYRKIIQEKKLKIKVLNDFYKFINMTLSKMRKDTPLHNDLWFFNMIVKNKKVYFIDWEYASLGDKHFELAYYIEANELDKKQEKLFLDTYGEYNLVYLLRHKILVNYIVVLWANAQKILPFETTKYEQRIYELYKQFKDLLAS</sequence>
<dbReference type="Proteomes" id="UP000006810">
    <property type="component" value="Chromosome"/>
</dbReference>
<keyword evidence="3" id="KW-1185">Reference proteome</keyword>